<dbReference type="KEGG" id="dpx:DAPPUDRAFT_325474"/>
<dbReference type="OrthoDB" id="6350969at2759"/>
<keyword evidence="7" id="KW-1133">Transmembrane helix</keyword>
<dbReference type="Proteomes" id="UP000000305">
    <property type="component" value="Unassembled WGS sequence"/>
</dbReference>
<evidence type="ECO:0000313" key="11">
    <source>
        <dbReference type="EMBL" id="EFX73294.1"/>
    </source>
</evidence>
<proteinExistence type="inferred from homology"/>
<dbReference type="PANTHER" id="PTHR11214:SF334">
    <property type="entry name" value="HEXOSYLTRANSFERASE"/>
    <property type="match status" value="1"/>
</dbReference>
<dbReference type="GO" id="GO:0006493">
    <property type="term" value="P:protein O-linked glycosylation"/>
    <property type="evidence" value="ECO:0000318"/>
    <property type="project" value="GO_Central"/>
</dbReference>
<dbReference type="eggNOG" id="KOG2287">
    <property type="taxonomic scope" value="Eukaryota"/>
</dbReference>
<dbReference type="InterPro" id="IPR002659">
    <property type="entry name" value="Glyco_trans_31"/>
</dbReference>
<keyword evidence="3 10" id="KW-0328">Glycosyltransferase</keyword>
<keyword evidence="9" id="KW-0472">Membrane</keyword>
<keyword evidence="8 10" id="KW-0333">Golgi apparatus</keyword>
<dbReference type="AlphaFoldDB" id="E9H4U3"/>
<evidence type="ECO:0000256" key="7">
    <source>
        <dbReference type="ARBA" id="ARBA00022989"/>
    </source>
</evidence>
<evidence type="ECO:0000256" key="4">
    <source>
        <dbReference type="ARBA" id="ARBA00022679"/>
    </source>
</evidence>
<keyword evidence="4" id="KW-0808">Transferase</keyword>
<evidence type="ECO:0000256" key="8">
    <source>
        <dbReference type="ARBA" id="ARBA00023034"/>
    </source>
</evidence>
<evidence type="ECO:0000256" key="2">
    <source>
        <dbReference type="ARBA" id="ARBA00008661"/>
    </source>
</evidence>
<dbReference type="EC" id="2.4.1.-" evidence="10"/>
<keyword evidence="12" id="KW-1185">Reference proteome</keyword>
<sequence>MAYSSSAWFDATQCISYRYLPCIDGKSQDPTLMSRDETIIKYNESRCIVYQFLPCPDGLKSLSLMYNNGSSKDPSTSCQNQTALATVLQTKSNCESNLTNCLGQKDNVTIELKNMANDWEIRYNKVVIEKKFLSDYMVSVWDTRIIDEEAEKAKPIKDRMQDYIRYSVARLGLHELVDVPKLKPTFGVVYNDILSFQYPINTPGCYKNGSASSRFPSLFVAVTGLATDNNQKRRDEIRTLFKKEIPELKHNLFSSINYAFFLGQPGDLVHQSLIEQESDKNKDVVQVDMMDNGKNDSLKLAAIFNWVQQFCTNVDVVFKMDENFEIATLKKFGSALTEKEIPDTFVYGVKGDIRPQREAGKRMITMEEFPWTTFPAYFNGLAYFITGNMIVPLMAAFQTVPMLPLEDVYLGICIIKSDMKRYTYCGRDINNSPCF</sequence>
<evidence type="ECO:0000256" key="9">
    <source>
        <dbReference type="ARBA" id="ARBA00023136"/>
    </source>
</evidence>
<organism evidence="11 12">
    <name type="scientific">Daphnia pulex</name>
    <name type="common">Water flea</name>
    <dbReference type="NCBI Taxonomy" id="6669"/>
    <lineage>
        <taxon>Eukaryota</taxon>
        <taxon>Metazoa</taxon>
        <taxon>Ecdysozoa</taxon>
        <taxon>Arthropoda</taxon>
        <taxon>Crustacea</taxon>
        <taxon>Branchiopoda</taxon>
        <taxon>Diplostraca</taxon>
        <taxon>Cladocera</taxon>
        <taxon>Anomopoda</taxon>
        <taxon>Daphniidae</taxon>
        <taxon>Daphnia</taxon>
    </lineage>
</organism>
<protein>
    <recommendedName>
        <fullName evidence="10">Hexosyltransferase</fullName>
        <ecNumber evidence="10">2.4.1.-</ecNumber>
    </recommendedName>
</protein>
<dbReference type="HOGENOM" id="CLU_630487_0_0_1"/>
<dbReference type="GO" id="GO:0016757">
    <property type="term" value="F:glycosyltransferase activity"/>
    <property type="evidence" value="ECO:0000318"/>
    <property type="project" value="GO_Central"/>
</dbReference>
<keyword evidence="6" id="KW-0735">Signal-anchor</keyword>
<evidence type="ECO:0000256" key="6">
    <source>
        <dbReference type="ARBA" id="ARBA00022968"/>
    </source>
</evidence>
<dbReference type="GO" id="GO:0016758">
    <property type="term" value="F:hexosyltransferase activity"/>
    <property type="evidence" value="ECO:0007669"/>
    <property type="project" value="InterPro"/>
</dbReference>
<evidence type="ECO:0000256" key="10">
    <source>
        <dbReference type="RuleBase" id="RU363063"/>
    </source>
</evidence>
<comment type="subcellular location">
    <subcellularLocation>
        <location evidence="1 10">Golgi apparatus membrane</location>
        <topology evidence="1 10">Single-pass type II membrane protein</topology>
    </subcellularLocation>
</comment>
<evidence type="ECO:0000313" key="12">
    <source>
        <dbReference type="Proteomes" id="UP000000305"/>
    </source>
</evidence>
<dbReference type="PhylomeDB" id="E9H4U3"/>
<reference evidence="11 12" key="1">
    <citation type="journal article" date="2011" name="Science">
        <title>The ecoresponsive genome of Daphnia pulex.</title>
        <authorList>
            <person name="Colbourne J.K."/>
            <person name="Pfrender M.E."/>
            <person name="Gilbert D."/>
            <person name="Thomas W.K."/>
            <person name="Tucker A."/>
            <person name="Oakley T.H."/>
            <person name="Tokishita S."/>
            <person name="Aerts A."/>
            <person name="Arnold G.J."/>
            <person name="Basu M.K."/>
            <person name="Bauer D.J."/>
            <person name="Caceres C.E."/>
            <person name="Carmel L."/>
            <person name="Casola C."/>
            <person name="Choi J.H."/>
            <person name="Detter J.C."/>
            <person name="Dong Q."/>
            <person name="Dusheyko S."/>
            <person name="Eads B.D."/>
            <person name="Frohlich T."/>
            <person name="Geiler-Samerotte K.A."/>
            <person name="Gerlach D."/>
            <person name="Hatcher P."/>
            <person name="Jogdeo S."/>
            <person name="Krijgsveld J."/>
            <person name="Kriventseva E.V."/>
            <person name="Kultz D."/>
            <person name="Laforsch C."/>
            <person name="Lindquist E."/>
            <person name="Lopez J."/>
            <person name="Manak J.R."/>
            <person name="Muller J."/>
            <person name="Pangilinan J."/>
            <person name="Patwardhan R.P."/>
            <person name="Pitluck S."/>
            <person name="Pritham E.J."/>
            <person name="Rechtsteiner A."/>
            <person name="Rho M."/>
            <person name="Rogozin I.B."/>
            <person name="Sakarya O."/>
            <person name="Salamov A."/>
            <person name="Schaack S."/>
            <person name="Shapiro H."/>
            <person name="Shiga Y."/>
            <person name="Skalitzky C."/>
            <person name="Smith Z."/>
            <person name="Souvorov A."/>
            <person name="Sung W."/>
            <person name="Tang Z."/>
            <person name="Tsuchiya D."/>
            <person name="Tu H."/>
            <person name="Vos H."/>
            <person name="Wang M."/>
            <person name="Wolf Y.I."/>
            <person name="Yamagata H."/>
            <person name="Yamada T."/>
            <person name="Ye Y."/>
            <person name="Shaw J.R."/>
            <person name="Andrews J."/>
            <person name="Crease T.J."/>
            <person name="Tang H."/>
            <person name="Lucas S.M."/>
            <person name="Robertson H.M."/>
            <person name="Bork P."/>
            <person name="Koonin E.V."/>
            <person name="Zdobnov E.M."/>
            <person name="Grigoriev I.V."/>
            <person name="Lynch M."/>
            <person name="Boore J.L."/>
        </authorList>
    </citation>
    <scope>NUCLEOTIDE SEQUENCE [LARGE SCALE GENOMIC DNA]</scope>
</reference>
<comment type="similarity">
    <text evidence="2 10">Belongs to the glycosyltransferase 31 family.</text>
</comment>
<dbReference type="EMBL" id="GL732592">
    <property type="protein sequence ID" value="EFX73294.1"/>
    <property type="molecule type" value="Genomic_DNA"/>
</dbReference>
<name>E9H4U3_DAPPU</name>
<dbReference type="Pfam" id="PF01762">
    <property type="entry name" value="Galactosyl_T"/>
    <property type="match status" value="1"/>
</dbReference>
<dbReference type="PANTHER" id="PTHR11214">
    <property type="entry name" value="BETA-1,3-N-ACETYLGLUCOSAMINYLTRANSFERASE"/>
    <property type="match status" value="1"/>
</dbReference>
<dbReference type="GO" id="GO:0000139">
    <property type="term" value="C:Golgi membrane"/>
    <property type="evidence" value="ECO:0000318"/>
    <property type="project" value="GO_Central"/>
</dbReference>
<evidence type="ECO:0000256" key="1">
    <source>
        <dbReference type="ARBA" id="ARBA00004323"/>
    </source>
</evidence>
<accession>E9H4U3</accession>
<gene>
    <name evidence="11" type="ORF">DAPPUDRAFT_325474</name>
</gene>
<evidence type="ECO:0000256" key="5">
    <source>
        <dbReference type="ARBA" id="ARBA00022692"/>
    </source>
</evidence>
<dbReference type="InParanoid" id="E9H4U3"/>
<keyword evidence="5" id="KW-0812">Transmembrane</keyword>
<evidence type="ECO:0000256" key="3">
    <source>
        <dbReference type="ARBA" id="ARBA00022676"/>
    </source>
</evidence>